<organism evidence="1 2">
    <name type="scientific">Henosepilachna vigintioctopunctata</name>
    <dbReference type="NCBI Taxonomy" id="420089"/>
    <lineage>
        <taxon>Eukaryota</taxon>
        <taxon>Metazoa</taxon>
        <taxon>Ecdysozoa</taxon>
        <taxon>Arthropoda</taxon>
        <taxon>Hexapoda</taxon>
        <taxon>Insecta</taxon>
        <taxon>Pterygota</taxon>
        <taxon>Neoptera</taxon>
        <taxon>Endopterygota</taxon>
        <taxon>Coleoptera</taxon>
        <taxon>Polyphaga</taxon>
        <taxon>Cucujiformia</taxon>
        <taxon>Coccinelloidea</taxon>
        <taxon>Coccinellidae</taxon>
        <taxon>Epilachninae</taxon>
        <taxon>Epilachnini</taxon>
        <taxon>Henosepilachna</taxon>
    </lineage>
</organism>
<comment type="caution">
    <text evidence="1">The sequence shown here is derived from an EMBL/GenBank/DDBJ whole genome shotgun (WGS) entry which is preliminary data.</text>
</comment>
<proteinExistence type="predicted"/>
<accession>A0AAW1UQ63</accession>
<evidence type="ECO:0000313" key="1">
    <source>
        <dbReference type="EMBL" id="KAK9882125.1"/>
    </source>
</evidence>
<keyword evidence="2" id="KW-1185">Reference proteome</keyword>
<name>A0AAW1UQ63_9CUCU</name>
<sequence length="146" mass="16317">MLNRLSRLTDLICGTDYHVSFVIKSETAHTNAVAIVQDAVVTYLRSYISMSDRPAAIPVDFQRSPFSLASRGTHDRSIGVRRARVRKKCVKLPAQIVTIANSRFVLLNDVSRREFGVVSLFSTPALSHNHFFECEGCTFSNNVAKK</sequence>
<gene>
    <name evidence="1" type="ORF">WA026_018967</name>
</gene>
<protein>
    <submittedName>
        <fullName evidence="1">Uncharacterized protein</fullName>
    </submittedName>
</protein>
<dbReference type="AlphaFoldDB" id="A0AAW1UQ63"/>
<dbReference type="Proteomes" id="UP001431783">
    <property type="component" value="Unassembled WGS sequence"/>
</dbReference>
<dbReference type="EMBL" id="JARQZJ010000072">
    <property type="protein sequence ID" value="KAK9882125.1"/>
    <property type="molecule type" value="Genomic_DNA"/>
</dbReference>
<reference evidence="1 2" key="1">
    <citation type="submission" date="2023-03" db="EMBL/GenBank/DDBJ databases">
        <title>Genome insight into feeding habits of ladybird beetles.</title>
        <authorList>
            <person name="Li H.-S."/>
            <person name="Huang Y.-H."/>
            <person name="Pang H."/>
        </authorList>
    </citation>
    <scope>NUCLEOTIDE SEQUENCE [LARGE SCALE GENOMIC DNA]</scope>
    <source>
        <strain evidence="1">SYSU_2023b</strain>
        <tissue evidence="1">Whole body</tissue>
    </source>
</reference>
<evidence type="ECO:0000313" key="2">
    <source>
        <dbReference type="Proteomes" id="UP001431783"/>
    </source>
</evidence>